<dbReference type="InterPro" id="IPR045351">
    <property type="entry name" value="DUF6531"/>
</dbReference>
<evidence type="ECO:0000313" key="7">
    <source>
        <dbReference type="Proteomes" id="UP000294480"/>
    </source>
</evidence>
<feature type="region of interest" description="Disordered" evidence="2">
    <location>
        <begin position="1509"/>
        <end position="1533"/>
    </location>
</feature>
<comment type="caution">
    <text evidence="6">The sequence shown here is derived from an EMBL/GenBank/DDBJ whole genome shotgun (WGS) entry which is preliminary data.</text>
</comment>
<dbReference type="PANTHER" id="PTHR32305:SF15">
    <property type="entry name" value="PROTEIN RHSA-RELATED"/>
    <property type="match status" value="1"/>
</dbReference>
<keyword evidence="7" id="KW-1185">Reference proteome</keyword>
<dbReference type="SUPFAM" id="SSF48619">
    <property type="entry name" value="Phospholipase A2, PLA2"/>
    <property type="match status" value="1"/>
</dbReference>
<dbReference type="PANTHER" id="PTHR32305">
    <property type="match status" value="1"/>
</dbReference>
<dbReference type="NCBIfam" id="TIGR03696">
    <property type="entry name" value="Rhs_assc_core"/>
    <property type="match status" value="1"/>
</dbReference>
<protein>
    <submittedName>
        <fullName evidence="6">RHS repeat-associated protein</fullName>
    </submittedName>
</protein>
<evidence type="ECO:0000259" key="4">
    <source>
        <dbReference type="Pfam" id="PF20148"/>
    </source>
</evidence>
<evidence type="ECO:0000259" key="3">
    <source>
        <dbReference type="Pfam" id="PF03527"/>
    </source>
</evidence>
<dbReference type="GO" id="GO:0050482">
    <property type="term" value="P:arachidonate secretion"/>
    <property type="evidence" value="ECO:0007669"/>
    <property type="project" value="InterPro"/>
</dbReference>
<dbReference type="Gene3D" id="1.20.90.10">
    <property type="entry name" value="Phospholipase A2 domain"/>
    <property type="match status" value="1"/>
</dbReference>
<dbReference type="PRINTS" id="PR00394">
    <property type="entry name" value="RHSPROTEIN"/>
</dbReference>
<dbReference type="InterPro" id="IPR006530">
    <property type="entry name" value="YD"/>
</dbReference>
<proteinExistence type="predicted"/>
<dbReference type="InterPro" id="IPR050708">
    <property type="entry name" value="T6SS_VgrG/RHS"/>
</dbReference>
<evidence type="ECO:0000256" key="2">
    <source>
        <dbReference type="SAM" id="MobiDB-lite"/>
    </source>
</evidence>
<name>A0A4V3DJE8_9BURK</name>
<dbReference type="Pfam" id="PF25023">
    <property type="entry name" value="TEN_YD-shell"/>
    <property type="match status" value="2"/>
</dbReference>
<dbReference type="InterPro" id="IPR001826">
    <property type="entry name" value="RHS"/>
</dbReference>
<sequence length="1634" mass="182433">MTAKNKSSHVIVPLNSIAVADVVTQIKKIEAWLLSVNPNAQLKNLKGKPTPVVSNIFAATGALIDIIAIADGTLPVIKGSINPKTAQYAYLTMNLIGLTVIQPDEAHARMALRPILALAYEYLGSKEAKIPDSGIMQITRHLNDKIAGDLETFLTDAKAKLPALTSAASSLLVSLASDLSARLNSAISLPGSNILAQATAAASELIGAGSLKRDPASTYTDWIAPLASAIKEPTEVPTDAAGATLRATFPGFVKGLAQLTSVGATEITQQAGSAKGQLGWVIDELLKAVQNYRKKGESTAVPVSTVGIHNAQVVGDTLEFMSFQASAVSDPSCKNGATSDSGKRIGFATGRETINHLDFSIKGMFEVTWLRTYSSNLVSYDNDVFGARWITPYTTRIVQSSNQLVYFAADGRLHPYPSLVNGGMSHNSIEKITLTRISETMLTLTRGADWVETYEADPDYPRAYRLTMLNDVKNSKTVGIRYDYKRNGRTIISDIVTKVNGQIESHIATKPNEHGQITELWHIVNGQPERQLAHYQYDNENNLILAQDENAQYRTYEYQNHLVTRYTDRTGRGMNLMWQGSDYQARAVREWADDGTFDTQLSWDDSIRKVTVTNALGHETQYFYDVLGYTYRIIYSNGLEEWYSRDSRKNITSRTSRRGATSYSTYDIKDNLTSSIRPDGGKVYYKYNEQDKLIAVADPLGNVWEQDYNNKGNMSETIDPLGYKTEYEYNNQGLLIGVTDAKNGKKQITYTPDGNVSSLTDCSGKTSAWAYDKKGRLIKQSNAIGQTVEYKYSDEGINRGQLKTIIHADKSEEHFERDAEGRLLTYIDPKGQRTTYTYTRAGLIKQRIDADGHVFQYTWDKAGNILSLTNANGTQYSFEYNQFGQLIKETNFNGKSTEYEYNPKTGELLKVFENGIVSALAFDSMGRIVGRAVKDINSNLIQTEQFSFDLNGQLIHATNNHSTLDWYYDDAGQLIREHQQYHIQPEHGDAYHHTAIWRHEYDELGNRIKTIRPDGHSITHLTYGSGHVHGLMLDHIEAFAFERDDLHREISRTQANHLQQTLSYDPAGRLKQQLIRIAETNQGATAQPININRSYTYDTLGQLTSINDTRRGLLNYKYDPVGRLLQAHSTQFKETFAFDPAGNILEATPNTYGAPTKDDGLYSADERQQNQNARLKNMLKAYVGTHYTYDQRGNLIERLEHGKRTVFKWDNFNRMSQANTDDMKVNFYYDVLGRRIAKHSGSVFQGTSMDGSGYAASIRKQHNDAAGYGYTIYGWDGDTLAWESTIAPTKLFDDQPSHARTTHYIYAPNSFEPLMQATVNESIELLPTPNYKEMAQSTQGYDIDRDPVWHYKAEQFVRAFDSVLYYQCDHLGTPQELTDEQGEVAWAAHYMAWGRAFETMSDSAKRAGIKNPLRFQGQYYDNETGLHYNRHRYYDPHAGRYVSKDPIGLKGGWNLHSYVHNPIQWIDPLGLESVGKANPLTWGPLSYVKVGGDALNGFEYAKSVEATRRSDPNIRADQSRPRTDGGKWEDGCGDKDTDQWVPDVISLVYEPIIGKNKTYTFSILEPCKKHDACYGAASKSGASKSACDRELWNGVIKACVNEGAPVGDCSALGEAYYMGVSAGGGKAWKNAGGK</sequence>
<dbReference type="InterPro" id="IPR031325">
    <property type="entry name" value="RHS_repeat"/>
</dbReference>
<feature type="domain" description="RHS protein conserved region" evidence="3">
    <location>
        <begin position="1364"/>
        <end position="1397"/>
    </location>
</feature>
<accession>A0A4V3DJE8</accession>
<dbReference type="InterPro" id="IPR056823">
    <property type="entry name" value="TEN-like_YD-shell"/>
</dbReference>
<dbReference type="Proteomes" id="UP000294480">
    <property type="component" value="Unassembled WGS sequence"/>
</dbReference>
<dbReference type="InterPro" id="IPR036444">
    <property type="entry name" value="PLipase_A2_dom_sf"/>
</dbReference>
<feature type="domain" description="Teneurin-like YD-shell" evidence="5">
    <location>
        <begin position="747"/>
        <end position="911"/>
    </location>
</feature>
<dbReference type="EMBL" id="SNZE01000040">
    <property type="protein sequence ID" value="TDR27756.1"/>
    <property type="molecule type" value="Genomic_DNA"/>
</dbReference>
<evidence type="ECO:0000259" key="5">
    <source>
        <dbReference type="Pfam" id="PF25023"/>
    </source>
</evidence>
<feature type="domain" description="DUF6531" evidence="4">
    <location>
        <begin position="344"/>
        <end position="416"/>
    </location>
</feature>
<dbReference type="Pfam" id="PF05593">
    <property type="entry name" value="RHS_repeat"/>
    <property type="match status" value="1"/>
</dbReference>
<keyword evidence="1" id="KW-0677">Repeat</keyword>
<organism evidence="6 7">
    <name type="scientific">Hydromonas duriensis</name>
    <dbReference type="NCBI Taxonomy" id="1527608"/>
    <lineage>
        <taxon>Bacteria</taxon>
        <taxon>Pseudomonadati</taxon>
        <taxon>Pseudomonadota</taxon>
        <taxon>Betaproteobacteria</taxon>
        <taxon>Burkholderiales</taxon>
        <taxon>Burkholderiaceae</taxon>
        <taxon>Hydromonas</taxon>
    </lineage>
</organism>
<reference evidence="6 7" key="1">
    <citation type="submission" date="2019-03" db="EMBL/GenBank/DDBJ databases">
        <title>Genomic Encyclopedia of Type Strains, Phase IV (KMG-IV): sequencing the most valuable type-strain genomes for metagenomic binning, comparative biology and taxonomic classification.</title>
        <authorList>
            <person name="Goeker M."/>
        </authorList>
    </citation>
    <scope>NUCLEOTIDE SEQUENCE [LARGE SCALE GENOMIC DNA]</scope>
    <source>
        <strain evidence="6 7">DSM 102852</strain>
    </source>
</reference>
<dbReference type="GO" id="GO:0006644">
    <property type="term" value="P:phospholipid metabolic process"/>
    <property type="evidence" value="ECO:0007669"/>
    <property type="project" value="InterPro"/>
</dbReference>
<dbReference type="InterPro" id="IPR022385">
    <property type="entry name" value="Rhs_assc_core"/>
</dbReference>
<dbReference type="GO" id="GO:0004623">
    <property type="term" value="F:phospholipase A2 activity"/>
    <property type="evidence" value="ECO:0007669"/>
    <property type="project" value="InterPro"/>
</dbReference>
<dbReference type="Pfam" id="PF03527">
    <property type="entry name" value="RHS"/>
    <property type="match status" value="1"/>
</dbReference>
<evidence type="ECO:0000313" key="6">
    <source>
        <dbReference type="EMBL" id="TDR27756.1"/>
    </source>
</evidence>
<feature type="domain" description="Teneurin-like YD-shell" evidence="5">
    <location>
        <begin position="1034"/>
        <end position="1239"/>
    </location>
</feature>
<dbReference type="Pfam" id="PF20148">
    <property type="entry name" value="DUF6531"/>
    <property type="match status" value="1"/>
</dbReference>
<evidence type="ECO:0000256" key="1">
    <source>
        <dbReference type="ARBA" id="ARBA00022737"/>
    </source>
</evidence>
<gene>
    <name evidence="6" type="ORF">DFR44_1405</name>
</gene>
<dbReference type="Gene3D" id="2.180.10.10">
    <property type="entry name" value="RHS repeat-associated core"/>
    <property type="match status" value="2"/>
</dbReference>
<dbReference type="NCBIfam" id="TIGR01643">
    <property type="entry name" value="YD_repeat_2x"/>
    <property type="match status" value="5"/>
</dbReference>
<dbReference type="RefSeq" id="WP_162845256.1">
    <property type="nucleotide sequence ID" value="NZ_SNZE01000040.1"/>
</dbReference>
<dbReference type="CDD" id="cd20743">
    <property type="entry name" value="FIX_RhsA-like"/>
    <property type="match status" value="1"/>
</dbReference>